<sequence>MYYSDEVIDKVRDATDIVRLIGASVRLKKAGRRYVGLCPFHNEKTPSFSVDPDRQMYYCFGCHKGGNVFTFLEEHDNMTFQEAVQTLAGQAGISLPEQSYRPGEKKARDEKMQILELNKVAATWFFKELHSPEGREGLSYLRGRKLTDETIQRFGLGFAPADSSSLYNYLKERGFSDELIRMSGLMNLDELRGRMYDRFRNRVIFPILDTQNRVIGFGGRVMGDAKPKYLNSPESAVFDKSRNLYGYNVARRTRAGKLILCEGYMDVIAMHQAGFTYAVASLGTALTWQHCEIIRRFTKDVILSYDSDQAGTNAKMRAIPMLRKAGITPVILHLEPYKDPDEFIKAEGQEAFQKRLDQAENAFLFESGVMQKRFRMDDPDGAADFYDALATLIASMDDVFKRKGYIRLAAEQYGIEEADLTDRVRAKLEKGIVDDRYLSAARGGSSYNRDYRTEARPEEDSPRTAEVSRETSGVEDEGPSYEERPVPDYYEDLSTGDYYQIPRPATRRGSEGSVGDQSLEMSRRLLLSYIARYPSIAGDIKPYIGKDGYGDGLAGSVAEILYGQMEEHQKVDEAAVIARFEDTQTQAKVAELFHTMDMAANDSERVKAIRETVRKVYEASPISMEEGANEMAKAVTRKQKLNQIRMLEVHLS</sequence>
<evidence type="ECO:0000256" key="2">
    <source>
        <dbReference type="ARBA" id="ARBA00022515"/>
    </source>
</evidence>
<keyword evidence="8 12" id="KW-0862">Zinc</keyword>
<dbReference type="Gene3D" id="3.90.980.10">
    <property type="entry name" value="DNA primase, catalytic core, N-terminal domain"/>
    <property type="match status" value="1"/>
</dbReference>
<dbReference type="InterPro" id="IPR050219">
    <property type="entry name" value="DnaG_primase"/>
</dbReference>
<dbReference type="AlphaFoldDB" id="A0A6L5X1Z5"/>
<dbReference type="InterPro" id="IPR037068">
    <property type="entry name" value="DNA_primase_core_N_sf"/>
</dbReference>
<dbReference type="PIRSF" id="PIRSF002811">
    <property type="entry name" value="DnaG"/>
    <property type="match status" value="1"/>
</dbReference>
<comment type="function">
    <text evidence="12 13">RNA polymerase that catalyzes the synthesis of short RNA molecules used as primers for DNA polymerase during DNA replication.</text>
</comment>
<name>A0A6L5X1Z5_9FIRM</name>
<keyword evidence="11 12" id="KW-0804">Transcription</keyword>
<dbReference type="InterPro" id="IPR002694">
    <property type="entry name" value="Znf_CHC2"/>
</dbReference>
<evidence type="ECO:0000256" key="13">
    <source>
        <dbReference type="PIRNR" id="PIRNR002811"/>
    </source>
</evidence>
<dbReference type="Pfam" id="PF01807">
    <property type="entry name" value="Zn_ribbon_DnaG"/>
    <property type="match status" value="1"/>
</dbReference>
<proteinExistence type="inferred from homology"/>
<keyword evidence="9" id="KW-0460">Magnesium</keyword>
<feature type="compositionally biased region" description="Basic and acidic residues" evidence="15">
    <location>
        <begin position="449"/>
        <end position="469"/>
    </location>
</feature>
<dbReference type="Gene3D" id="3.90.580.10">
    <property type="entry name" value="Zinc finger, CHC2-type domain"/>
    <property type="match status" value="1"/>
</dbReference>
<comment type="similarity">
    <text evidence="12 13">Belongs to the DnaG primase family.</text>
</comment>
<keyword evidence="18" id="KW-1185">Reference proteome</keyword>
<evidence type="ECO:0000256" key="8">
    <source>
        <dbReference type="ARBA" id="ARBA00022833"/>
    </source>
</evidence>
<dbReference type="PANTHER" id="PTHR30313:SF2">
    <property type="entry name" value="DNA PRIMASE"/>
    <property type="match status" value="1"/>
</dbReference>
<keyword evidence="1 12" id="KW-0240">DNA-directed RNA polymerase</keyword>
<keyword evidence="3 12" id="KW-0808">Transferase</keyword>
<evidence type="ECO:0000256" key="12">
    <source>
        <dbReference type="HAMAP-Rule" id="MF_00974"/>
    </source>
</evidence>
<dbReference type="EC" id="2.7.7.101" evidence="12"/>
<dbReference type="EMBL" id="VULZ01000003">
    <property type="protein sequence ID" value="MSS14230.1"/>
    <property type="molecule type" value="Genomic_DNA"/>
</dbReference>
<keyword evidence="10 12" id="KW-0238">DNA-binding</keyword>
<dbReference type="Pfam" id="PF08275">
    <property type="entry name" value="DNAG_N"/>
    <property type="match status" value="1"/>
</dbReference>
<dbReference type="FunFam" id="3.90.580.10:FF:000001">
    <property type="entry name" value="DNA primase"/>
    <property type="match status" value="1"/>
</dbReference>
<dbReference type="InterPro" id="IPR013264">
    <property type="entry name" value="DNAG_N"/>
</dbReference>
<evidence type="ECO:0000256" key="7">
    <source>
        <dbReference type="ARBA" id="ARBA00022771"/>
    </source>
</evidence>
<dbReference type="SUPFAM" id="SSF57783">
    <property type="entry name" value="Zinc beta-ribbon"/>
    <property type="match status" value="1"/>
</dbReference>
<evidence type="ECO:0000256" key="14">
    <source>
        <dbReference type="PIRSR" id="PIRSR002811-1"/>
    </source>
</evidence>
<comment type="catalytic activity">
    <reaction evidence="12">
        <text>ssDNA + n NTP = ssDNA/pppN(pN)n-1 hybrid + (n-1) diphosphate.</text>
        <dbReference type="EC" id="2.7.7.101"/>
    </reaction>
</comment>
<protein>
    <recommendedName>
        <fullName evidence="12 13">DNA primase</fullName>
        <ecNumber evidence="12">2.7.7.101</ecNumber>
    </recommendedName>
</protein>
<evidence type="ECO:0000256" key="11">
    <source>
        <dbReference type="ARBA" id="ARBA00023163"/>
    </source>
</evidence>
<evidence type="ECO:0000256" key="10">
    <source>
        <dbReference type="ARBA" id="ARBA00023125"/>
    </source>
</evidence>
<dbReference type="CDD" id="cd03364">
    <property type="entry name" value="TOPRIM_DnaG_primases"/>
    <property type="match status" value="1"/>
</dbReference>
<accession>A0A6L5X1Z5</accession>
<comment type="domain">
    <text evidence="12">Contains an N-terminal zinc-binding domain, a central core domain that contains the primase activity, and a C-terminal DnaB-binding domain.</text>
</comment>
<dbReference type="InterPro" id="IPR006171">
    <property type="entry name" value="TOPRIM_dom"/>
</dbReference>
<feature type="region of interest" description="Disordered" evidence="15">
    <location>
        <begin position="447"/>
        <end position="495"/>
    </location>
</feature>
<evidence type="ECO:0000256" key="5">
    <source>
        <dbReference type="ARBA" id="ARBA00022705"/>
    </source>
</evidence>
<dbReference type="InterPro" id="IPR019475">
    <property type="entry name" value="DNA_primase_DnaB-bd"/>
</dbReference>
<evidence type="ECO:0000256" key="9">
    <source>
        <dbReference type="ARBA" id="ARBA00022842"/>
    </source>
</evidence>
<feature type="domain" description="Toprim" evidence="16">
    <location>
        <begin position="256"/>
        <end position="337"/>
    </location>
</feature>
<dbReference type="Pfam" id="PF13155">
    <property type="entry name" value="Toprim_2"/>
    <property type="match status" value="1"/>
</dbReference>
<dbReference type="SUPFAM" id="SSF56731">
    <property type="entry name" value="DNA primase core"/>
    <property type="match status" value="1"/>
</dbReference>
<dbReference type="PROSITE" id="PS50880">
    <property type="entry name" value="TOPRIM"/>
    <property type="match status" value="1"/>
</dbReference>
<dbReference type="PANTHER" id="PTHR30313">
    <property type="entry name" value="DNA PRIMASE"/>
    <property type="match status" value="1"/>
</dbReference>
<evidence type="ECO:0000259" key="16">
    <source>
        <dbReference type="PROSITE" id="PS50880"/>
    </source>
</evidence>
<comment type="cofactor">
    <cofactor evidence="12 13 14">
        <name>Zn(2+)</name>
        <dbReference type="ChEBI" id="CHEBI:29105"/>
    </cofactor>
    <text evidence="12 13 14">Binds 1 zinc ion per monomer.</text>
</comment>
<comment type="subunit">
    <text evidence="12">Monomer. Interacts with DnaB.</text>
</comment>
<keyword evidence="5 12" id="KW-0235">DNA replication</keyword>
<reference evidence="17 18" key="1">
    <citation type="submission" date="2019-08" db="EMBL/GenBank/DDBJ databases">
        <title>In-depth cultivation of the pig gut microbiome towards novel bacterial diversity and tailored functional studies.</title>
        <authorList>
            <person name="Wylensek D."/>
            <person name="Hitch T.C.A."/>
            <person name="Clavel T."/>
        </authorList>
    </citation>
    <scope>NUCLEOTIDE SEQUENCE [LARGE SCALE GENOMIC DNA]</scope>
    <source>
        <strain evidence="17 18">Oil+RF-744-WCA-WT-11</strain>
    </source>
</reference>
<keyword evidence="7 12" id="KW-0863">Zinc-finger</keyword>
<dbReference type="GO" id="GO:0000428">
    <property type="term" value="C:DNA-directed RNA polymerase complex"/>
    <property type="evidence" value="ECO:0007669"/>
    <property type="project" value="UniProtKB-KW"/>
</dbReference>
<evidence type="ECO:0000256" key="3">
    <source>
        <dbReference type="ARBA" id="ARBA00022679"/>
    </source>
</evidence>
<keyword evidence="4 12" id="KW-0548">Nucleotidyltransferase</keyword>
<dbReference type="GO" id="GO:0005737">
    <property type="term" value="C:cytoplasm"/>
    <property type="evidence" value="ECO:0007669"/>
    <property type="project" value="TreeGrafter"/>
</dbReference>
<dbReference type="FunFam" id="3.90.980.10:FF:000001">
    <property type="entry name" value="DNA primase"/>
    <property type="match status" value="1"/>
</dbReference>
<dbReference type="Gene3D" id="1.10.860.10">
    <property type="entry name" value="DNAb Helicase, Chain A"/>
    <property type="match status" value="1"/>
</dbReference>
<dbReference type="InterPro" id="IPR036977">
    <property type="entry name" value="DNA_primase_Znf_CHC2"/>
</dbReference>
<dbReference type="InterPro" id="IPR016136">
    <property type="entry name" value="DNA_helicase_N/primase_C"/>
</dbReference>
<evidence type="ECO:0000313" key="18">
    <source>
        <dbReference type="Proteomes" id="UP000481852"/>
    </source>
</evidence>
<dbReference type="Pfam" id="PF10410">
    <property type="entry name" value="DnaB_bind"/>
    <property type="match status" value="1"/>
</dbReference>
<dbReference type="NCBIfam" id="TIGR01391">
    <property type="entry name" value="dnaG"/>
    <property type="match status" value="1"/>
</dbReference>
<dbReference type="SMART" id="SM00493">
    <property type="entry name" value="TOPRIM"/>
    <property type="match status" value="1"/>
</dbReference>
<dbReference type="InterPro" id="IPR030846">
    <property type="entry name" value="DnaG_bac"/>
</dbReference>
<gene>
    <name evidence="12" type="primary">dnaG</name>
    <name evidence="17" type="ORF">FYJ35_04090</name>
</gene>
<evidence type="ECO:0000313" key="17">
    <source>
        <dbReference type="EMBL" id="MSS14230.1"/>
    </source>
</evidence>
<evidence type="ECO:0000256" key="4">
    <source>
        <dbReference type="ARBA" id="ARBA00022695"/>
    </source>
</evidence>
<dbReference type="RefSeq" id="WP_154523598.1">
    <property type="nucleotide sequence ID" value="NZ_VULZ01000003.1"/>
</dbReference>
<dbReference type="HAMAP" id="MF_00974">
    <property type="entry name" value="DNA_primase_DnaG"/>
    <property type="match status" value="1"/>
</dbReference>
<dbReference type="InterPro" id="IPR006295">
    <property type="entry name" value="DNA_primase_DnaG"/>
</dbReference>
<evidence type="ECO:0000256" key="6">
    <source>
        <dbReference type="ARBA" id="ARBA00022723"/>
    </source>
</evidence>
<dbReference type="InterPro" id="IPR034151">
    <property type="entry name" value="TOPRIM_DnaG_bac"/>
</dbReference>
<comment type="caution">
    <text evidence="17">The sequence shown here is derived from an EMBL/GenBank/DDBJ whole genome shotgun (WGS) entry which is preliminary data.</text>
</comment>
<dbReference type="GO" id="GO:0003899">
    <property type="term" value="F:DNA-directed RNA polymerase activity"/>
    <property type="evidence" value="ECO:0007669"/>
    <property type="project" value="UniProtKB-UniRule"/>
</dbReference>
<keyword evidence="2 12" id="KW-0639">Primosome</keyword>
<feature type="zinc finger region" description="CHC2-type" evidence="12 14">
    <location>
        <begin position="38"/>
        <end position="62"/>
    </location>
</feature>
<dbReference type="GO" id="GO:0003677">
    <property type="term" value="F:DNA binding"/>
    <property type="evidence" value="ECO:0007669"/>
    <property type="project" value="UniProtKB-KW"/>
</dbReference>
<keyword evidence="6 12" id="KW-0479">Metal-binding</keyword>
<dbReference type="SMART" id="SM00400">
    <property type="entry name" value="ZnF_CHCC"/>
    <property type="match status" value="1"/>
</dbReference>
<dbReference type="Proteomes" id="UP000481852">
    <property type="component" value="Unassembled WGS sequence"/>
</dbReference>
<dbReference type="GO" id="GO:0008270">
    <property type="term" value="F:zinc ion binding"/>
    <property type="evidence" value="ECO:0007669"/>
    <property type="project" value="UniProtKB-UniRule"/>
</dbReference>
<evidence type="ECO:0000256" key="1">
    <source>
        <dbReference type="ARBA" id="ARBA00022478"/>
    </source>
</evidence>
<dbReference type="GO" id="GO:1990077">
    <property type="term" value="C:primosome complex"/>
    <property type="evidence" value="ECO:0007669"/>
    <property type="project" value="UniProtKB-KW"/>
</dbReference>
<evidence type="ECO:0000256" key="15">
    <source>
        <dbReference type="SAM" id="MobiDB-lite"/>
    </source>
</evidence>
<organism evidence="17 18">
    <name type="scientific">Porcincola intestinalis</name>
    <dbReference type="NCBI Taxonomy" id="2606632"/>
    <lineage>
        <taxon>Bacteria</taxon>
        <taxon>Bacillati</taxon>
        <taxon>Bacillota</taxon>
        <taxon>Clostridia</taxon>
        <taxon>Lachnospirales</taxon>
        <taxon>Lachnospiraceae</taxon>
        <taxon>Porcincola</taxon>
    </lineage>
</organism>
<dbReference type="FunFam" id="3.40.1360.10:FF:000002">
    <property type="entry name" value="DNA primase"/>
    <property type="match status" value="1"/>
</dbReference>
<dbReference type="Gene3D" id="3.40.1360.10">
    <property type="match status" value="1"/>
</dbReference>
<dbReference type="GO" id="GO:0006269">
    <property type="term" value="P:DNA replication, synthesis of primer"/>
    <property type="evidence" value="ECO:0007669"/>
    <property type="project" value="UniProtKB-UniRule"/>
</dbReference>